<protein>
    <recommendedName>
        <fullName evidence="9">Cytochrome b561 domain-containing protein</fullName>
    </recommendedName>
</protein>
<dbReference type="Gene3D" id="1.20.120.1770">
    <property type="match status" value="1"/>
</dbReference>
<accession>A0A8H3TTX6</accession>
<gene>
    <name evidence="10" type="ORF">NliqN6_3445</name>
</gene>
<keyword evidence="3 7" id="KW-0812">Transmembrane</keyword>
<dbReference type="PANTHER" id="PTHR47797:SF3">
    <property type="entry name" value="CYTOCHROME B561 DOMAIN-CONTAINING PROTEIN"/>
    <property type="match status" value="1"/>
</dbReference>
<dbReference type="Gene3D" id="2.60.40.1210">
    <property type="entry name" value="Cellobiose dehydrogenase, cytochrome domain"/>
    <property type="match status" value="1"/>
</dbReference>
<dbReference type="CDD" id="cd08760">
    <property type="entry name" value="Cyt_b561_FRRS1_like"/>
    <property type="match status" value="1"/>
</dbReference>
<feature type="chain" id="PRO_5034365328" description="Cytochrome b561 domain-containing protein" evidence="8">
    <location>
        <begin position="19"/>
        <end position="458"/>
    </location>
</feature>
<dbReference type="EMBL" id="BLZA01000020">
    <property type="protein sequence ID" value="GHJ87043.1"/>
    <property type="molecule type" value="Genomic_DNA"/>
</dbReference>
<feature type="transmembrane region" description="Helical" evidence="7">
    <location>
        <begin position="202"/>
        <end position="223"/>
    </location>
</feature>
<dbReference type="InterPro" id="IPR015920">
    <property type="entry name" value="Cellobiose_DH-like_cyt"/>
</dbReference>
<dbReference type="PANTHER" id="PTHR47797">
    <property type="entry name" value="DEHYDROGENASE, PUTATIVE (AFU_ORTHOLOGUE AFUA_8G05805)-RELATED"/>
    <property type="match status" value="1"/>
</dbReference>
<evidence type="ECO:0000256" key="5">
    <source>
        <dbReference type="ARBA" id="ARBA00022989"/>
    </source>
</evidence>
<keyword evidence="5 7" id="KW-1133">Transmembrane helix</keyword>
<feature type="transmembrane region" description="Helical" evidence="7">
    <location>
        <begin position="235"/>
        <end position="254"/>
    </location>
</feature>
<evidence type="ECO:0000256" key="4">
    <source>
        <dbReference type="ARBA" id="ARBA00022982"/>
    </source>
</evidence>
<evidence type="ECO:0000259" key="9">
    <source>
        <dbReference type="PROSITE" id="PS50939"/>
    </source>
</evidence>
<dbReference type="SMART" id="SM00665">
    <property type="entry name" value="B561"/>
    <property type="match status" value="1"/>
</dbReference>
<evidence type="ECO:0000256" key="8">
    <source>
        <dbReference type="SAM" id="SignalP"/>
    </source>
</evidence>
<comment type="subcellular location">
    <subcellularLocation>
        <location evidence="1">Membrane</location>
    </subcellularLocation>
</comment>
<name>A0A8H3TTX6_9TREE</name>
<proteinExistence type="predicted"/>
<feature type="signal peptide" evidence="8">
    <location>
        <begin position="1"/>
        <end position="18"/>
    </location>
</feature>
<keyword evidence="6 7" id="KW-0472">Membrane</keyword>
<evidence type="ECO:0000256" key="3">
    <source>
        <dbReference type="ARBA" id="ARBA00022692"/>
    </source>
</evidence>
<dbReference type="Proteomes" id="UP000620104">
    <property type="component" value="Unassembled WGS sequence"/>
</dbReference>
<keyword evidence="4" id="KW-0249">Electron transport</keyword>
<feature type="transmembrane region" description="Helical" evidence="7">
    <location>
        <begin position="338"/>
        <end position="356"/>
    </location>
</feature>
<feature type="domain" description="Cytochrome b561" evidence="9">
    <location>
        <begin position="161"/>
        <end position="358"/>
    </location>
</feature>
<keyword evidence="11" id="KW-1185">Reference proteome</keyword>
<evidence type="ECO:0000256" key="7">
    <source>
        <dbReference type="SAM" id="Phobius"/>
    </source>
</evidence>
<dbReference type="Pfam" id="PF16010">
    <property type="entry name" value="CDH-cyt"/>
    <property type="match status" value="1"/>
</dbReference>
<dbReference type="AlphaFoldDB" id="A0A8H3TTX6"/>
<comment type="caution">
    <text evidence="10">The sequence shown here is derived from an EMBL/GenBank/DDBJ whole genome shotgun (WGS) entry which is preliminary data.</text>
</comment>
<dbReference type="OrthoDB" id="2596460at2759"/>
<keyword evidence="8" id="KW-0732">Signal</keyword>
<dbReference type="InterPro" id="IPR006593">
    <property type="entry name" value="Cyt_b561/ferric_Rdtase_TM"/>
</dbReference>
<evidence type="ECO:0000313" key="10">
    <source>
        <dbReference type="EMBL" id="GHJ87043.1"/>
    </source>
</evidence>
<organism evidence="10 11">
    <name type="scientific">Naganishia liquefaciens</name>
    <dbReference type="NCBI Taxonomy" id="104408"/>
    <lineage>
        <taxon>Eukaryota</taxon>
        <taxon>Fungi</taxon>
        <taxon>Dikarya</taxon>
        <taxon>Basidiomycota</taxon>
        <taxon>Agaricomycotina</taxon>
        <taxon>Tremellomycetes</taxon>
        <taxon>Filobasidiales</taxon>
        <taxon>Filobasidiaceae</taxon>
        <taxon>Naganishia</taxon>
    </lineage>
</organism>
<feature type="transmembrane region" description="Helical" evidence="7">
    <location>
        <begin position="266"/>
        <end position="288"/>
    </location>
</feature>
<feature type="transmembrane region" description="Helical" evidence="7">
    <location>
        <begin position="300"/>
        <end position="318"/>
    </location>
</feature>
<sequence length="458" mass="49384">MMRLLPLLLLLCAPLALASHSASWCNRVFCIHATHDDAPLVRYEVEARVPVGWIGVGSGYKMRGSRMVVLWRGQEGCIISERDGHGHLPPELNHAGTTALVSGNSSTSSFLSCTYTQPSIGVPEVPIGMLWAYSTTPPILDVNGRAEDAKIRMHEEHGIFDLVFYADGSPGVENQGNGSASAGIAVSSETAAKRQKVIRAHAAFMTIGWMITAPLAVLIARFGRGTKVWLPSHRGIQFGTLGVALAGIGCAIAGNRMRGGRHFKDAHAILGLILVVLLLIQLSLGLWIHHRYDPLRTHRPPRNFIHIALGVTLLIGGIANEKVGIGKWGDEKWMVVTFWAWTGLLIGSFALGLSLLPRQLRKEAKDARSRNPSIRLSRIQASFPAKDTLFKSPFTPSPATTTPGTAAGLVVQYPWGRNARAVAEPYRDAATPVPFKDVPLGGNAGRDLVAPGGGKEVW</sequence>
<reference evidence="10" key="1">
    <citation type="submission" date="2020-07" db="EMBL/GenBank/DDBJ databases">
        <title>Draft Genome Sequence of a Deep-Sea Yeast, Naganishia (Cryptococcus) liquefaciens strain N6.</title>
        <authorList>
            <person name="Han Y.W."/>
            <person name="Kajitani R."/>
            <person name="Morimoto H."/>
            <person name="Parhat M."/>
            <person name="Tsubouchi H."/>
            <person name="Bakenova O."/>
            <person name="Ogata M."/>
            <person name="Argunhan B."/>
            <person name="Aoki R."/>
            <person name="Kajiwara S."/>
            <person name="Itoh T."/>
            <person name="Iwasaki H."/>
        </authorList>
    </citation>
    <scope>NUCLEOTIDE SEQUENCE</scope>
    <source>
        <strain evidence="10">N6</strain>
    </source>
</reference>
<evidence type="ECO:0000313" key="11">
    <source>
        <dbReference type="Proteomes" id="UP000620104"/>
    </source>
</evidence>
<evidence type="ECO:0000256" key="1">
    <source>
        <dbReference type="ARBA" id="ARBA00004370"/>
    </source>
</evidence>
<dbReference type="GO" id="GO:0016020">
    <property type="term" value="C:membrane"/>
    <property type="evidence" value="ECO:0007669"/>
    <property type="project" value="UniProtKB-SubCell"/>
</dbReference>
<keyword evidence="2" id="KW-0813">Transport</keyword>
<evidence type="ECO:0000256" key="6">
    <source>
        <dbReference type="ARBA" id="ARBA00023136"/>
    </source>
</evidence>
<dbReference type="PROSITE" id="PS50939">
    <property type="entry name" value="CYTOCHROME_B561"/>
    <property type="match status" value="1"/>
</dbReference>
<dbReference type="SUPFAM" id="SSF49344">
    <property type="entry name" value="CBD9-like"/>
    <property type="match status" value="1"/>
</dbReference>
<evidence type="ECO:0000256" key="2">
    <source>
        <dbReference type="ARBA" id="ARBA00022448"/>
    </source>
</evidence>
<dbReference type="Pfam" id="PF03188">
    <property type="entry name" value="Cytochrom_B561"/>
    <property type="match status" value="1"/>
</dbReference>